<dbReference type="AlphaFoldDB" id="A0A1I3DKT5"/>
<accession>A0A1I3DKT5</accession>
<dbReference type="InterPro" id="IPR002516">
    <property type="entry name" value="Glyco_trans_11"/>
</dbReference>
<dbReference type="CDD" id="cd11301">
    <property type="entry name" value="Fut1_Fut2_like"/>
    <property type="match status" value="1"/>
</dbReference>
<dbReference type="GO" id="GO:0008107">
    <property type="term" value="F:galactoside 2-alpha-L-fucosyltransferase activity"/>
    <property type="evidence" value="ECO:0007669"/>
    <property type="project" value="InterPro"/>
</dbReference>
<dbReference type="EMBL" id="FOQE01000042">
    <property type="protein sequence ID" value="SFH87340.1"/>
    <property type="molecule type" value="Genomic_DNA"/>
</dbReference>
<dbReference type="Pfam" id="PF01531">
    <property type="entry name" value="Glyco_transf_11"/>
    <property type="match status" value="1"/>
</dbReference>
<reference evidence="3 4" key="1">
    <citation type="submission" date="2016-10" db="EMBL/GenBank/DDBJ databases">
        <authorList>
            <person name="de Groot N.N."/>
        </authorList>
    </citation>
    <scope>NUCLEOTIDE SEQUENCE [LARGE SCALE GENOMIC DNA]</scope>
    <source>
        <strain evidence="3 4">DSM 27630</strain>
    </source>
</reference>
<proteinExistence type="predicted"/>
<evidence type="ECO:0000313" key="3">
    <source>
        <dbReference type="EMBL" id="SFH87340.1"/>
    </source>
</evidence>
<dbReference type="GO" id="GO:0016020">
    <property type="term" value="C:membrane"/>
    <property type="evidence" value="ECO:0007669"/>
    <property type="project" value="InterPro"/>
</dbReference>
<dbReference type="Proteomes" id="UP000198668">
    <property type="component" value="Unassembled WGS sequence"/>
</dbReference>
<dbReference type="GO" id="GO:0005975">
    <property type="term" value="P:carbohydrate metabolic process"/>
    <property type="evidence" value="ECO:0007669"/>
    <property type="project" value="InterPro"/>
</dbReference>
<evidence type="ECO:0000313" key="4">
    <source>
        <dbReference type="Proteomes" id="UP000198668"/>
    </source>
</evidence>
<sequence length="294" mass="35448">MKIVKFKGGLGNQLFQYAFMRLLEVGYGISEVKADFTYYNGVKGDQVRKPRIEQLNTKIKKATETDLNNVFLFSHLGDPLSFKYKFKVMLEFMLNNKYYYEKDRKKRNVQQIIEYNYFDGYWQSWKYLEQIEKELKKEISYNKDFDEKTKNFIDKIKKENAVFIGIRRGDYLESTKTRKHYGIFDSDYYTKAIEYIKEKVDTPVFYIFSNDIQWVKENMNFDANVIYRTEDKQVSDIEELFIMAACKHAIIVNSTFYWWGAWLIENENKIVIAPKKWFKDDKPIDIVPNEWIKF</sequence>
<keyword evidence="1" id="KW-0328">Glycosyltransferase</keyword>
<gene>
    <name evidence="3" type="ORF">SAMN04489868_1429</name>
</gene>
<keyword evidence="2 3" id="KW-0808">Transferase</keyword>
<name>A0A1I3DKT5_9LACT</name>
<dbReference type="RefSeq" id="WP_177186234.1">
    <property type="nucleotide sequence ID" value="NZ_FOQE01000042.1"/>
</dbReference>
<evidence type="ECO:0000256" key="2">
    <source>
        <dbReference type="ARBA" id="ARBA00022679"/>
    </source>
</evidence>
<dbReference type="PANTHER" id="PTHR11927:SF9">
    <property type="entry name" value="L-FUCOSYLTRANSFERASE"/>
    <property type="match status" value="1"/>
</dbReference>
<dbReference type="PANTHER" id="PTHR11927">
    <property type="entry name" value="GALACTOSIDE 2-L-FUCOSYLTRANSFERASE"/>
    <property type="match status" value="1"/>
</dbReference>
<protein>
    <submittedName>
        <fullName evidence="3">Glycosyl transferase family 11</fullName>
    </submittedName>
</protein>
<keyword evidence="4" id="KW-1185">Reference proteome</keyword>
<evidence type="ECO:0000256" key="1">
    <source>
        <dbReference type="ARBA" id="ARBA00022676"/>
    </source>
</evidence>
<organism evidence="3 4">
    <name type="scientific">Pisciglobus halotolerans</name>
    <dbReference type="NCBI Taxonomy" id="745365"/>
    <lineage>
        <taxon>Bacteria</taxon>
        <taxon>Bacillati</taxon>
        <taxon>Bacillota</taxon>
        <taxon>Bacilli</taxon>
        <taxon>Lactobacillales</taxon>
        <taxon>Carnobacteriaceae</taxon>
    </lineage>
</organism>